<dbReference type="PROSITE" id="PS50888">
    <property type="entry name" value="BHLH"/>
    <property type="match status" value="1"/>
</dbReference>
<feature type="compositionally biased region" description="Polar residues" evidence="12">
    <location>
        <begin position="265"/>
        <end position="274"/>
    </location>
</feature>
<keyword evidence="5" id="KW-0805">Transcription regulation</keyword>
<dbReference type="GO" id="GO:0046983">
    <property type="term" value="F:protein dimerization activity"/>
    <property type="evidence" value="ECO:0007669"/>
    <property type="project" value="InterPro"/>
</dbReference>
<dbReference type="GO" id="GO:0000977">
    <property type="term" value="F:RNA polymerase II transcription regulatory region sequence-specific DNA binding"/>
    <property type="evidence" value="ECO:0007669"/>
    <property type="project" value="TreeGrafter"/>
</dbReference>
<keyword evidence="8" id="KW-0539">Nucleus</keyword>
<dbReference type="InterPro" id="IPR050283">
    <property type="entry name" value="E-box_TF_Regulators"/>
</dbReference>
<dbReference type="Pfam" id="PF00010">
    <property type="entry name" value="HLH"/>
    <property type="match status" value="1"/>
</dbReference>
<feature type="region of interest" description="Disordered" evidence="12">
    <location>
        <begin position="231"/>
        <end position="287"/>
    </location>
</feature>
<dbReference type="InterPro" id="IPR011598">
    <property type="entry name" value="bHLH_dom"/>
</dbReference>
<dbReference type="GO" id="GO:0005634">
    <property type="term" value="C:nucleus"/>
    <property type="evidence" value="ECO:0007669"/>
    <property type="project" value="UniProtKB-SubCell"/>
</dbReference>
<proteinExistence type="predicted"/>
<dbReference type="CDD" id="cd11422">
    <property type="entry name" value="bHLH_TS_FIGLA"/>
    <property type="match status" value="1"/>
</dbReference>
<evidence type="ECO:0000313" key="15">
    <source>
        <dbReference type="Proteomes" id="UP000472270"/>
    </source>
</evidence>
<keyword evidence="3" id="KW-0221">Differentiation</keyword>
<evidence type="ECO:0000256" key="10">
    <source>
        <dbReference type="ARBA" id="ARBA00071496"/>
    </source>
</evidence>
<dbReference type="InterPro" id="IPR036638">
    <property type="entry name" value="HLH_DNA-bd_sf"/>
</dbReference>
<accession>A0A673FRG6</accession>
<keyword evidence="7" id="KW-0804">Transcription</keyword>
<evidence type="ECO:0000256" key="4">
    <source>
        <dbReference type="ARBA" id="ARBA00022943"/>
    </source>
</evidence>
<reference evidence="14" key="2">
    <citation type="submission" date="2025-09" db="UniProtKB">
        <authorList>
            <consortium name="Ensembl"/>
        </authorList>
    </citation>
    <scope>IDENTIFICATION</scope>
</reference>
<organism evidence="14 15">
    <name type="scientific">Sinocyclocheilus rhinocerous</name>
    <dbReference type="NCBI Taxonomy" id="307959"/>
    <lineage>
        <taxon>Eukaryota</taxon>
        <taxon>Metazoa</taxon>
        <taxon>Chordata</taxon>
        <taxon>Craniata</taxon>
        <taxon>Vertebrata</taxon>
        <taxon>Euteleostomi</taxon>
        <taxon>Actinopterygii</taxon>
        <taxon>Neopterygii</taxon>
        <taxon>Teleostei</taxon>
        <taxon>Ostariophysi</taxon>
        <taxon>Cypriniformes</taxon>
        <taxon>Cyprinidae</taxon>
        <taxon>Cyprininae</taxon>
        <taxon>Sinocyclocheilus</taxon>
    </lineage>
</organism>
<comment type="subcellular location">
    <subcellularLocation>
        <location evidence="1">Nucleus</location>
    </subcellularLocation>
</comment>
<evidence type="ECO:0000256" key="5">
    <source>
        <dbReference type="ARBA" id="ARBA00023015"/>
    </source>
</evidence>
<dbReference type="Proteomes" id="UP000472270">
    <property type="component" value="Unassembled WGS sequence"/>
</dbReference>
<evidence type="ECO:0000259" key="13">
    <source>
        <dbReference type="PROSITE" id="PS50888"/>
    </source>
</evidence>
<evidence type="ECO:0000256" key="11">
    <source>
        <dbReference type="ARBA" id="ARBA00076899"/>
    </source>
</evidence>
<keyword evidence="2" id="KW-0217">Developmental protein</keyword>
<reference evidence="14" key="1">
    <citation type="submission" date="2025-08" db="UniProtKB">
        <authorList>
            <consortium name="Ensembl"/>
        </authorList>
    </citation>
    <scope>IDENTIFICATION</scope>
</reference>
<evidence type="ECO:0000256" key="3">
    <source>
        <dbReference type="ARBA" id="ARBA00022782"/>
    </source>
</evidence>
<dbReference type="FunFam" id="4.10.280.10:FF:000068">
    <property type="entry name" value="factor in the germline alpha"/>
    <property type="match status" value="1"/>
</dbReference>
<name>A0A673FRG6_9TELE</name>
<evidence type="ECO:0000256" key="6">
    <source>
        <dbReference type="ARBA" id="ARBA00023125"/>
    </source>
</evidence>
<dbReference type="PANTHER" id="PTHR23349:SF57">
    <property type="entry name" value="FACTOR IN THE GERMLINE ALPHA"/>
    <property type="match status" value="1"/>
</dbReference>
<dbReference type="Ensembl" id="ENSSRHT00000002572.1">
    <property type="protein sequence ID" value="ENSSRHP00000002473.1"/>
    <property type="gene ID" value="ENSSRHG00000001292.1"/>
</dbReference>
<protein>
    <recommendedName>
        <fullName evidence="10">Factor in the germline alpha</fullName>
    </recommendedName>
    <alternativeName>
        <fullName evidence="11">Transcription factor FIGa</fullName>
    </alternativeName>
</protein>
<evidence type="ECO:0000256" key="1">
    <source>
        <dbReference type="ARBA" id="ARBA00004123"/>
    </source>
</evidence>
<keyword evidence="4" id="KW-0896">Oogenesis</keyword>
<evidence type="ECO:0000313" key="14">
    <source>
        <dbReference type="Ensembl" id="ENSSRHP00000002473.1"/>
    </source>
</evidence>
<comment type="subunit">
    <text evidence="9">Heterodimer with TCF3/isoform E12.</text>
</comment>
<dbReference type="GO" id="GO:0048477">
    <property type="term" value="P:oogenesis"/>
    <property type="evidence" value="ECO:0007669"/>
    <property type="project" value="UniProtKB-KW"/>
</dbReference>
<evidence type="ECO:0000256" key="8">
    <source>
        <dbReference type="ARBA" id="ARBA00023242"/>
    </source>
</evidence>
<dbReference type="PANTHER" id="PTHR23349">
    <property type="entry name" value="BASIC HELIX-LOOP-HELIX TRANSCRIPTION FACTOR, TWIST"/>
    <property type="match status" value="1"/>
</dbReference>
<evidence type="ECO:0000256" key="9">
    <source>
        <dbReference type="ARBA" id="ARBA00065083"/>
    </source>
</evidence>
<keyword evidence="6" id="KW-0238">DNA-binding</keyword>
<feature type="domain" description="BHLH" evidence="13">
    <location>
        <begin position="66"/>
        <end position="118"/>
    </location>
</feature>
<dbReference type="Gene3D" id="4.10.280.10">
    <property type="entry name" value="Helix-loop-helix DNA-binding domain"/>
    <property type="match status" value="1"/>
</dbReference>
<evidence type="ECO:0000256" key="12">
    <source>
        <dbReference type="SAM" id="MobiDB-lite"/>
    </source>
</evidence>
<dbReference type="SMART" id="SM00353">
    <property type="entry name" value="HLH"/>
    <property type="match status" value="1"/>
</dbReference>
<sequence>MSADMTGRKFRAIVGLLKVPERELMGDILLRESAEPSLPVHVSIGKFVRLDDGQYIDTEDRDKAVKRRQLANAKERLRVRSLNSMFSYLRRIVPVMPRDRKPSKVDMLKAATEYIRLLSAVLNHTSATSNGNADVLLETGINYSSLETDCSDLWNMEDVLESTSNPFLSEGVSVAAPLVTMATGADDDIDLNNMTVQCVVPMYIVQPSPLVLLCLSFPFYLFSFYPPSPLSHTGRKKMSRTPTPKGTPVQHSPVDGECLEGEMIQSPQQSTPSSGLKKRISSLLQSP</sequence>
<dbReference type="SUPFAM" id="SSF47459">
    <property type="entry name" value="HLH, helix-loop-helix DNA-binding domain"/>
    <property type="match status" value="1"/>
</dbReference>
<evidence type="ECO:0000256" key="2">
    <source>
        <dbReference type="ARBA" id="ARBA00022473"/>
    </source>
</evidence>
<keyword evidence="15" id="KW-1185">Reference proteome</keyword>
<dbReference type="GO" id="GO:0000981">
    <property type="term" value="F:DNA-binding transcription factor activity, RNA polymerase II-specific"/>
    <property type="evidence" value="ECO:0007669"/>
    <property type="project" value="TreeGrafter"/>
</dbReference>
<gene>
    <name evidence="14" type="primary">figla</name>
</gene>
<dbReference type="AlphaFoldDB" id="A0A673FRG6"/>
<evidence type="ECO:0000256" key="7">
    <source>
        <dbReference type="ARBA" id="ARBA00023163"/>
    </source>
</evidence>